<name>A0A5R9E735_9ACTN</name>
<feature type="region of interest" description="Disordered" evidence="2">
    <location>
        <begin position="72"/>
        <end position="108"/>
    </location>
</feature>
<dbReference type="GO" id="GO:0016020">
    <property type="term" value="C:membrane"/>
    <property type="evidence" value="ECO:0007669"/>
    <property type="project" value="TreeGrafter"/>
</dbReference>
<dbReference type="SUPFAM" id="SSF53474">
    <property type="entry name" value="alpha/beta-Hydrolases"/>
    <property type="match status" value="1"/>
</dbReference>
<dbReference type="Pfam" id="PF00561">
    <property type="entry name" value="Abhydrolase_1"/>
    <property type="match status" value="1"/>
</dbReference>
<dbReference type="PANTHER" id="PTHR43798">
    <property type="entry name" value="MONOACYLGLYCEROL LIPASE"/>
    <property type="match status" value="1"/>
</dbReference>
<evidence type="ECO:0000259" key="3">
    <source>
        <dbReference type="Pfam" id="PF00561"/>
    </source>
</evidence>
<evidence type="ECO:0000313" key="4">
    <source>
        <dbReference type="EMBL" id="TLQ45851.1"/>
    </source>
</evidence>
<evidence type="ECO:0000256" key="1">
    <source>
        <dbReference type="ARBA" id="ARBA00022801"/>
    </source>
</evidence>
<dbReference type="InterPro" id="IPR050266">
    <property type="entry name" value="AB_hydrolase_sf"/>
</dbReference>
<feature type="domain" description="AB hydrolase-1" evidence="3">
    <location>
        <begin position="128"/>
        <end position="368"/>
    </location>
</feature>
<dbReference type="EMBL" id="VAWE01000001">
    <property type="protein sequence ID" value="TLQ45851.1"/>
    <property type="molecule type" value="Genomic_DNA"/>
</dbReference>
<feature type="region of interest" description="Disordered" evidence="2">
    <location>
        <begin position="1"/>
        <end position="24"/>
    </location>
</feature>
<evidence type="ECO:0000256" key="2">
    <source>
        <dbReference type="SAM" id="MobiDB-lite"/>
    </source>
</evidence>
<dbReference type="OrthoDB" id="3396704at2"/>
<organism evidence="4 5">
    <name type="scientific">Streptomyces marianii</name>
    <dbReference type="NCBI Taxonomy" id="1817406"/>
    <lineage>
        <taxon>Bacteria</taxon>
        <taxon>Bacillati</taxon>
        <taxon>Actinomycetota</taxon>
        <taxon>Actinomycetes</taxon>
        <taxon>Kitasatosporales</taxon>
        <taxon>Streptomycetaceae</taxon>
        <taxon>Streptomyces</taxon>
    </lineage>
</organism>
<sequence length="387" mass="41449">MPVAGDGRFPDPPGNGTRGRAVVTPRSQECAHDVRAWAVRGLGACTPVCGPGGRCGRLIGTAPTGMIASRVCGSAESEEPRRASRAGGPAGRGGCAEEDGMPGVRSGHATTNDGVRLHYLEAGSGPDMLLVPGWSQTAAQWRHQIADFARTHHVIAVDHRGHGGSDRPDHGYRIARLATDIRELVGLLDLTEVVWVAHSMGCAVAWSYWDLFGGDRLARLVLFDEPAVLIRQPYWPDGLAERLGALYGLGQISDVVAGLRDPRSDAEALSADFLDAMWTPAAAEADRQWVLAQNLLLPREYAGRLLLDNVMQDWRDVLPRITVPTLVIGGNDSVIPSTAARSVASAIPGAALRILGERGSHFAFWENPDAFNREVRSFLDTPVDAGL</sequence>
<keyword evidence="1 4" id="KW-0378">Hydrolase</keyword>
<comment type="caution">
    <text evidence="4">The sequence shown here is derived from an EMBL/GenBank/DDBJ whole genome shotgun (WGS) entry which is preliminary data.</text>
</comment>
<dbReference type="Proteomes" id="UP000305921">
    <property type="component" value="Unassembled WGS sequence"/>
</dbReference>
<dbReference type="InterPro" id="IPR000073">
    <property type="entry name" value="AB_hydrolase_1"/>
</dbReference>
<dbReference type="GO" id="GO:0016787">
    <property type="term" value="F:hydrolase activity"/>
    <property type="evidence" value="ECO:0007669"/>
    <property type="project" value="UniProtKB-KW"/>
</dbReference>
<evidence type="ECO:0000313" key="5">
    <source>
        <dbReference type="Proteomes" id="UP000305921"/>
    </source>
</evidence>
<dbReference type="InterPro" id="IPR029058">
    <property type="entry name" value="AB_hydrolase_fold"/>
</dbReference>
<protein>
    <submittedName>
        <fullName evidence="4">Alpha/beta hydrolase</fullName>
    </submittedName>
</protein>
<keyword evidence="5" id="KW-1185">Reference proteome</keyword>
<dbReference type="AlphaFoldDB" id="A0A5R9E735"/>
<dbReference type="PANTHER" id="PTHR43798:SF31">
    <property type="entry name" value="AB HYDROLASE SUPERFAMILY PROTEIN YCLE"/>
    <property type="match status" value="1"/>
</dbReference>
<dbReference type="Gene3D" id="3.40.50.1820">
    <property type="entry name" value="alpha/beta hydrolase"/>
    <property type="match status" value="1"/>
</dbReference>
<proteinExistence type="predicted"/>
<reference evidence="4 5" key="1">
    <citation type="submission" date="2019-05" db="EMBL/GenBank/DDBJ databases">
        <title>Streptomyces marianii sp. nov., a novel marine actinomycete from southern coast of India.</title>
        <authorList>
            <person name="Iniyan A.M."/>
            <person name="Wink J."/>
            <person name="Ramprasad E."/>
            <person name="Ramana C.V."/>
            <person name="Bunk B."/>
            <person name="Sproer C."/>
            <person name="Joseph F.-J.R.S."/>
            <person name="Vincent S.G.P."/>
        </authorList>
    </citation>
    <scope>NUCLEOTIDE SEQUENCE [LARGE SCALE GENOMIC DNA]</scope>
    <source>
        <strain evidence="4 5">ICN19</strain>
    </source>
</reference>
<gene>
    <name evidence="4" type="ORF">FEF34_25175</name>
</gene>
<accession>A0A5R9E735</accession>